<dbReference type="GO" id="GO:0032259">
    <property type="term" value="P:methylation"/>
    <property type="evidence" value="ECO:0007669"/>
    <property type="project" value="UniProtKB-KW"/>
</dbReference>
<dbReference type="GO" id="GO:0008168">
    <property type="term" value="F:methyltransferase activity"/>
    <property type="evidence" value="ECO:0007669"/>
    <property type="project" value="UniProtKB-KW"/>
</dbReference>
<organism evidence="1 2">
    <name type="scientific">Streptomyces graminofaciens</name>
    <dbReference type="NCBI Taxonomy" id="68212"/>
    <lineage>
        <taxon>Bacteria</taxon>
        <taxon>Bacillati</taxon>
        <taxon>Actinomycetota</taxon>
        <taxon>Actinomycetes</taxon>
        <taxon>Kitasatosporales</taxon>
        <taxon>Streptomycetaceae</taxon>
        <taxon>Streptomyces</taxon>
    </lineage>
</organism>
<reference evidence="1 2" key="1">
    <citation type="journal article" date="2010" name="ChemBioChem">
        <title>Cloning and characterization of the biosynthetic gene cluster of 16-membered macrolide antibiotic FD-891: involvement of a dual functional cytochrome P450 monooxygenase catalyzing epoxidation and hydroxylation.</title>
        <authorList>
            <person name="Kudo F."/>
            <person name="Motegi A."/>
            <person name="Mizoue K."/>
            <person name="Eguchi T."/>
        </authorList>
    </citation>
    <scope>NUCLEOTIDE SEQUENCE [LARGE SCALE GENOMIC DNA]</scope>
    <source>
        <strain evidence="1 2">A-8890</strain>
    </source>
</reference>
<keyword evidence="2" id="KW-1185">Reference proteome</keyword>
<dbReference type="CDD" id="cd02440">
    <property type="entry name" value="AdoMet_MTases"/>
    <property type="match status" value="1"/>
</dbReference>
<sequence>MDDTPGTGQLPASLPELRAAALDAGFTMSCDSRTGGLLATLAAMRPGGRILELGTGVGEGTAWLLSGMNPTATLVTVELDDIVQGVARDHFRDDGRVTFVGGDGGRWLEEYDGAAFDLVFADTWPGKFTHLERALELVAPGGTYLVDDLTPQPGWPAGHETAVADLLAVLEARPDFRTTRLTWSSGLLVAVRSAD</sequence>
<dbReference type="SUPFAM" id="SSF53335">
    <property type="entry name" value="S-adenosyl-L-methionine-dependent methyltransferases"/>
    <property type="match status" value="1"/>
</dbReference>
<reference evidence="1 2" key="2">
    <citation type="journal article" date="2023" name="ChemBioChem">
        <title>Acyltransferase Domain Exchange between Two Independent Type I Polyketide Synthases in the Same Producer Strain of Macrolide Antibiotics.</title>
        <authorList>
            <person name="Kudo F."/>
            <person name="Kishikawa K."/>
            <person name="Tsuboi K."/>
            <person name="Kido T."/>
            <person name="Usui T."/>
            <person name="Hashimoto J."/>
            <person name="Shin-Ya K."/>
            <person name="Miyanaga A."/>
            <person name="Eguchi T."/>
        </authorList>
    </citation>
    <scope>NUCLEOTIDE SEQUENCE [LARGE SCALE GENOMIC DNA]</scope>
    <source>
        <strain evidence="1 2">A-8890</strain>
    </source>
</reference>
<evidence type="ECO:0000313" key="1">
    <source>
        <dbReference type="EMBL" id="BBC34803.1"/>
    </source>
</evidence>
<dbReference type="Pfam" id="PF13578">
    <property type="entry name" value="Methyltransf_24"/>
    <property type="match status" value="1"/>
</dbReference>
<dbReference type="PANTHER" id="PTHR43167">
    <property type="entry name" value="PUTATIVE (AFU_ORTHOLOGUE AFUA_6G01830)-RELATED"/>
    <property type="match status" value="1"/>
</dbReference>
<dbReference type="EMBL" id="AP018448">
    <property type="protein sequence ID" value="BBC34803.1"/>
    <property type="molecule type" value="Genomic_DNA"/>
</dbReference>
<evidence type="ECO:0000313" key="2">
    <source>
        <dbReference type="Proteomes" id="UP001321542"/>
    </source>
</evidence>
<accession>A0ABM7FE90</accession>
<dbReference type="Gene3D" id="3.40.50.150">
    <property type="entry name" value="Vaccinia Virus protein VP39"/>
    <property type="match status" value="1"/>
</dbReference>
<keyword evidence="1" id="KW-0808">Transferase</keyword>
<keyword evidence="1" id="KW-0489">Methyltransferase</keyword>
<protein>
    <submittedName>
        <fullName evidence="1">Methyltransferase</fullName>
    </submittedName>
</protein>
<dbReference type="Proteomes" id="UP001321542">
    <property type="component" value="Chromosome"/>
</dbReference>
<proteinExistence type="predicted"/>
<dbReference type="RefSeq" id="WP_286254853.1">
    <property type="nucleotide sequence ID" value="NZ_AP018448.1"/>
</dbReference>
<dbReference type="PANTHER" id="PTHR43167:SF1">
    <property type="entry name" value="PUTATIVE (AFU_ORTHOLOGUE AFUA_6G01830)-RELATED"/>
    <property type="match status" value="1"/>
</dbReference>
<gene>
    <name evidence="1" type="ORF">SGFS_060970</name>
</gene>
<name>A0ABM7FE90_9ACTN</name>
<dbReference type="InterPro" id="IPR029063">
    <property type="entry name" value="SAM-dependent_MTases_sf"/>
</dbReference>